<protein>
    <submittedName>
        <fullName evidence="1">Uncharacterized protein</fullName>
    </submittedName>
</protein>
<organism evidence="1 2">
    <name type="scientific">Glossina brevipalpis</name>
    <dbReference type="NCBI Taxonomy" id="37001"/>
    <lineage>
        <taxon>Eukaryota</taxon>
        <taxon>Metazoa</taxon>
        <taxon>Ecdysozoa</taxon>
        <taxon>Arthropoda</taxon>
        <taxon>Hexapoda</taxon>
        <taxon>Insecta</taxon>
        <taxon>Pterygota</taxon>
        <taxon>Neoptera</taxon>
        <taxon>Endopterygota</taxon>
        <taxon>Diptera</taxon>
        <taxon>Brachycera</taxon>
        <taxon>Muscomorpha</taxon>
        <taxon>Hippoboscoidea</taxon>
        <taxon>Glossinidae</taxon>
        <taxon>Glossina</taxon>
    </lineage>
</organism>
<evidence type="ECO:0000313" key="2">
    <source>
        <dbReference type="Proteomes" id="UP000091820"/>
    </source>
</evidence>
<name>A0A1A9WZR4_9MUSC</name>
<sequence length="111" mass="12505">MYIRAVEIVALAVLHCFLCMHIIRAPAVRMFVSLSHHHVLRFASVCSKSTPQPISNMHTKATKISCKTIVAIVLLTRPPLIKRLTKKSCIYVNWWSKSSAQVATVKDSDLF</sequence>
<reference evidence="2" key="1">
    <citation type="submission" date="2014-03" db="EMBL/GenBank/DDBJ databases">
        <authorList>
            <person name="Aksoy S."/>
            <person name="Warren W."/>
            <person name="Wilson R.K."/>
        </authorList>
    </citation>
    <scope>NUCLEOTIDE SEQUENCE [LARGE SCALE GENOMIC DNA]</scope>
    <source>
        <strain evidence="2">IAEA</strain>
    </source>
</reference>
<proteinExistence type="predicted"/>
<evidence type="ECO:0000313" key="1">
    <source>
        <dbReference type="EnsemblMetazoa" id="GBRI038849-PA"/>
    </source>
</evidence>
<keyword evidence="2" id="KW-1185">Reference proteome</keyword>
<dbReference type="Proteomes" id="UP000091820">
    <property type="component" value="Unassembled WGS sequence"/>
</dbReference>
<dbReference type="VEuPathDB" id="VectorBase:GBRI038849"/>
<accession>A0A1A9WZR4</accession>
<dbReference type="EnsemblMetazoa" id="GBRI038849-RA">
    <property type="protein sequence ID" value="GBRI038849-PA"/>
    <property type="gene ID" value="GBRI038849"/>
</dbReference>
<reference evidence="1" key="2">
    <citation type="submission" date="2020-05" db="UniProtKB">
        <authorList>
            <consortium name="EnsemblMetazoa"/>
        </authorList>
    </citation>
    <scope>IDENTIFICATION</scope>
    <source>
        <strain evidence="1">IAEA</strain>
    </source>
</reference>
<dbReference type="AlphaFoldDB" id="A0A1A9WZR4"/>